<name>A0A0Z8XTA6_STRSU</name>
<accession>A0A0Z8XTA6</accession>
<protein>
    <submittedName>
        <fullName evidence="1">Diaminopimelate decarboxylase</fullName>
    </submittedName>
</protein>
<dbReference type="GO" id="GO:0003824">
    <property type="term" value="F:catalytic activity"/>
    <property type="evidence" value="ECO:0007669"/>
    <property type="project" value="InterPro"/>
</dbReference>
<reference evidence="1 2" key="1">
    <citation type="submission" date="2016-02" db="EMBL/GenBank/DDBJ databases">
        <authorList>
            <consortium name="Pathogen Informatics"/>
        </authorList>
    </citation>
    <scope>NUCLEOTIDE SEQUENCE [LARGE SCALE GENOMIC DNA]</scope>
    <source>
        <strain evidence="1 2">SS993</strain>
    </source>
</reference>
<organism evidence="1 2">
    <name type="scientific">Streptococcus suis</name>
    <dbReference type="NCBI Taxonomy" id="1307"/>
    <lineage>
        <taxon>Bacteria</taxon>
        <taxon>Bacillati</taxon>
        <taxon>Bacillota</taxon>
        <taxon>Bacilli</taxon>
        <taxon>Lactobacillales</taxon>
        <taxon>Streptococcaceae</taxon>
        <taxon>Streptococcus</taxon>
    </lineage>
</organism>
<dbReference type="InterPro" id="IPR009006">
    <property type="entry name" value="Ala_racemase/Decarboxylase_C"/>
</dbReference>
<sequence>MGYNYNGRLRSSEILLQEDGTARMIRRAETPEDYFATIYGFDFDHAKRMKKISFSESESENHNQTSIKVVH</sequence>
<dbReference type="AlphaFoldDB" id="A0A0Z8XTA6"/>
<dbReference type="SUPFAM" id="SSF50621">
    <property type="entry name" value="Alanine racemase C-terminal domain-like"/>
    <property type="match status" value="1"/>
</dbReference>
<evidence type="ECO:0000313" key="1">
    <source>
        <dbReference type="EMBL" id="CYX98358.1"/>
    </source>
</evidence>
<dbReference type="Proteomes" id="UP000074903">
    <property type="component" value="Unassembled WGS sequence"/>
</dbReference>
<dbReference type="EMBL" id="FILX01000043">
    <property type="protein sequence ID" value="CYX98358.1"/>
    <property type="molecule type" value="Genomic_DNA"/>
</dbReference>
<evidence type="ECO:0000313" key="2">
    <source>
        <dbReference type="Proteomes" id="UP000074903"/>
    </source>
</evidence>
<dbReference type="Gene3D" id="2.40.37.10">
    <property type="entry name" value="Lyase, Ornithine Decarboxylase, Chain A, domain 1"/>
    <property type="match status" value="1"/>
</dbReference>
<proteinExistence type="predicted"/>
<gene>
    <name evidence="1" type="ORF">ERS132531_01779</name>
</gene>